<dbReference type="Pfam" id="PF00675">
    <property type="entry name" value="Peptidase_M16"/>
    <property type="match status" value="1"/>
</dbReference>
<reference evidence="4 5" key="1">
    <citation type="journal article" date="2015" name="Genome Announc.">
        <title>Draft Genome Sequence of Filamentous Marine Cyanobacterium Lyngbya confervoides Strain BDU141951.</title>
        <authorList>
            <person name="Chandrababunaidu M.M."/>
            <person name="Sen D."/>
            <person name="Tripathy S."/>
        </authorList>
    </citation>
    <scope>NUCLEOTIDE SEQUENCE [LARGE SCALE GENOMIC DNA]</scope>
    <source>
        <strain evidence="4 5">BDU141951</strain>
    </source>
</reference>
<evidence type="ECO:0000259" key="2">
    <source>
        <dbReference type="Pfam" id="PF00675"/>
    </source>
</evidence>
<dbReference type="Pfam" id="PF05193">
    <property type="entry name" value="Peptidase_M16_C"/>
    <property type="match status" value="1"/>
</dbReference>
<evidence type="ECO:0000313" key="5">
    <source>
        <dbReference type="Proteomes" id="UP000031561"/>
    </source>
</evidence>
<protein>
    <submittedName>
        <fullName evidence="4">Insulinase family protein</fullName>
    </submittedName>
</protein>
<dbReference type="Proteomes" id="UP000031561">
    <property type="component" value="Unassembled WGS sequence"/>
</dbReference>
<dbReference type="EMBL" id="JTHE03000023">
    <property type="protein sequence ID" value="MCM1981884.1"/>
    <property type="molecule type" value="Genomic_DNA"/>
</dbReference>
<feature type="domain" description="Peptidase M16 C-terminal" evidence="3">
    <location>
        <begin position="235"/>
        <end position="413"/>
    </location>
</feature>
<accession>A0ABD4T024</accession>
<dbReference type="PANTHER" id="PTHR11851">
    <property type="entry name" value="METALLOPROTEASE"/>
    <property type="match status" value="1"/>
</dbReference>
<evidence type="ECO:0000256" key="1">
    <source>
        <dbReference type="SAM" id="Phobius"/>
    </source>
</evidence>
<keyword evidence="5" id="KW-1185">Reference proteome</keyword>
<feature type="domain" description="Peptidase M16 N-terminal" evidence="2">
    <location>
        <begin position="98"/>
        <end position="207"/>
    </location>
</feature>
<dbReference type="Gene3D" id="3.30.830.10">
    <property type="entry name" value="Metalloenzyme, LuxS/M16 peptidase-like"/>
    <property type="match status" value="2"/>
</dbReference>
<dbReference type="InterPro" id="IPR007863">
    <property type="entry name" value="Peptidase_M16_C"/>
</dbReference>
<organism evidence="4 5">
    <name type="scientific">Lyngbya confervoides BDU141951</name>
    <dbReference type="NCBI Taxonomy" id="1574623"/>
    <lineage>
        <taxon>Bacteria</taxon>
        <taxon>Bacillati</taxon>
        <taxon>Cyanobacteriota</taxon>
        <taxon>Cyanophyceae</taxon>
        <taxon>Oscillatoriophycideae</taxon>
        <taxon>Oscillatoriales</taxon>
        <taxon>Microcoleaceae</taxon>
        <taxon>Lyngbya</taxon>
    </lineage>
</organism>
<keyword evidence="1" id="KW-0472">Membrane</keyword>
<dbReference type="SUPFAM" id="SSF63411">
    <property type="entry name" value="LuxS/MPP-like metallohydrolase"/>
    <property type="match status" value="2"/>
</dbReference>
<dbReference type="RefSeq" id="WP_166280028.1">
    <property type="nucleotide sequence ID" value="NZ_JTHE03000023.1"/>
</dbReference>
<dbReference type="InterPro" id="IPR011765">
    <property type="entry name" value="Pept_M16_N"/>
</dbReference>
<dbReference type="InterPro" id="IPR050361">
    <property type="entry name" value="MPP/UQCRC_Complex"/>
</dbReference>
<keyword evidence="1" id="KW-1133">Transmembrane helix</keyword>
<dbReference type="PANTHER" id="PTHR11851:SF225">
    <property type="entry name" value="NON-PEPTIDASE HOMOLOG YMXG"/>
    <property type="match status" value="1"/>
</dbReference>
<evidence type="ECO:0000313" key="4">
    <source>
        <dbReference type="EMBL" id="MCM1981884.1"/>
    </source>
</evidence>
<comment type="caution">
    <text evidence="4">The sequence shown here is derived from an EMBL/GenBank/DDBJ whole genome shotgun (WGS) entry which is preliminary data.</text>
</comment>
<dbReference type="AlphaFoldDB" id="A0ABD4T024"/>
<proteinExistence type="predicted"/>
<sequence>MPLNRPLRSLHSQSTLSRQRRLVQGITLVICFLIIPGLLLLITWMTPALAATPRHYNELTFPPLPEVQVPDYQRTTLDNGLTLYLLEDHDLPLVSGQAWIKTGSRWEPADQVGLASITGEVMRSGGTLTHPADQLNELLEQRAAAVEVSIDTTAGSASFSALSEDLPQVFELFSEVLRKPALPPDKIDLSKTQHLGSIQRRNDDPEDIGSREFRRLIYGRQSPYARIEEVETIDNIQREDIQRFYQTYFQPNRMILGIVGDFDTPTLLAQINQTLGDWRPSASGVEDTLPEVAQTANPGLYLVNLPQLTQSTVQIGHLGGRLDEPDVFPLYVMNEILNSFGGRLFNEVRSRQGLAYSVYGVWSPQYDYPGLLISGGQTRSDTTVPFIQAVKSELKKLRETQVSAKELQQAKDAILNSFVFNFDRPGKVLTRLMRYEYYGYPEDFIFRYQRAVKATTQADVLGAAQRNLRPDQLVTLVVGNQASIQPPLTSLAPQVTPVDVTIPKGNLG</sequence>
<evidence type="ECO:0000259" key="3">
    <source>
        <dbReference type="Pfam" id="PF05193"/>
    </source>
</evidence>
<gene>
    <name evidence="4" type="ORF">QQ91_0003435</name>
</gene>
<keyword evidence="1" id="KW-0812">Transmembrane</keyword>
<feature type="transmembrane region" description="Helical" evidence="1">
    <location>
        <begin position="21"/>
        <end position="45"/>
    </location>
</feature>
<name>A0ABD4T024_9CYAN</name>
<dbReference type="InterPro" id="IPR011249">
    <property type="entry name" value="Metalloenz_LuxS/M16"/>
</dbReference>